<dbReference type="EMBL" id="MT144655">
    <property type="protein sequence ID" value="QJH96567.1"/>
    <property type="molecule type" value="Genomic_DNA"/>
</dbReference>
<evidence type="ECO:0000313" key="2">
    <source>
        <dbReference type="EMBL" id="QJA49816.1"/>
    </source>
</evidence>
<dbReference type="AlphaFoldDB" id="A0A6H1ZPG2"/>
<accession>A0A6H1ZPG2</accession>
<organism evidence="2">
    <name type="scientific">viral metagenome</name>
    <dbReference type="NCBI Taxonomy" id="1070528"/>
    <lineage>
        <taxon>unclassified sequences</taxon>
        <taxon>metagenomes</taxon>
        <taxon>organismal metagenomes</taxon>
    </lineage>
</organism>
<evidence type="ECO:0000313" key="4">
    <source>
        <dbReference type="EMBL" id="QJH96567.1"/>
    </source>
</evidence>
<sequence length="152" mass="17815">MEPVYNKIVAIRLEELKDSIEKIKLLNDDANLALEVMPDAHVWLDYEVNIHWPVKSMDDVKEVLKEFAKKHILLDHFVESEISPTWYLKGINSKIRLSPQWYYDSEEGVTCRLVKVGEDTRTYPKYKLVCDEEKDTSGHSDGEPYDSRVEDR</sequence>
<dbReference type="EMBL" id="MT141441">
    <property type="protein sequence ID" value="QJA61449.1"/>
    <property type="molecule type" value="Genomic_DNA"/>
</dbReference>
<protein>
    <submittedName>
        <fullName evidence="2">Uncharacterized protein</fullName>
    </submittedName>
</protein>
<evidence type="ECO:0000256" key="1">
    <source>
        <dbReference type="SAM" id="MobiDB-lite"/>
    </source>
</evidence>
<name>A0A6H1ZPG2_9ZZZZ</name>
<dbReference type="EMBL" id="MT144156">
    <property type="protein sequence ID" value="QJA49816.1"/>
    <property type="molecule type" value="Genomic_DNA"/>
</dbReference>
<gene>
    <name evidence="3" type="ORF">MM415B00946_0042</name>
    <name evidence="2" type="ORF">TM448A01495_0024</name>
    <name evidence="4" type="ORF">TM448B00765_0039</name>
</gene>
<evidence type="ECO:0000313" key="3">
    <source>
        <dbReference type="EMBL" id="QJA61449.1"/>
    </source>
</evidence>
<feature type="region of interest" description="Disordered" evidence="1">
    <location>
        <begin position="133"/>
        <end position="152"/>
    </location>
</feature>
<reference evidence="2" key="1">
    <citation type="submission" date="2020-03" db="EMBL/GenBank/DDBJ databases">
        <title>The deep terrestrial virosphere.</title>
        <authorList>
            <person name="Holmfeldt K."/>
            <person name="Nilsson E."/>
            <person name="Simone D."/>
            <person name="Lopez-Fernandez M."/>
            <person name="Wu X."/>
            <person name="de Brujin I."/>
            <person name="Lundin D."/>
            <person name="Andersson A."/>
            <person name="Bertilsson S."/>
            <person name="Dopson M."/>
        </authorList>
    </citation>
    <scope>NUCLEOTIDE SEQUENCE</scope>
    <source>
        <strain evidence="3">MM415B00946</strain>
        <strain evidence="2">TM448A01495</strain>
        <strain evidence="4">TM448B00765</strain>
    </source>
</reference>
<proteinExistence type="predicted"/>